<dbReference type="InterPro" id="IPR012337">
    <property type="entry name" value="RNaseH-like_sf"/>
</dbReference>
<dbReference type="Gene3D" id="3.10.10.10">
    <property type="entry name" value="HIV Type 1 Reverse Transcriptase, subunit A, domain 1"/>
    <property type="match status" value="1"/>
</dbReference>
<gene>
    <name evidence="3" type="ORF">Tci_033915</name>
</gene>
<proteinExistence type="predicted"/>
<dbReference type="Gene3D" id="3.30.70.270">
    <property type="match status" value="1"/>
</dbReference>
<dbReference type="Gene3D" id="3.30.420.10">
    <property type="entry name" value="Ribonuclease H-like superfamily/Ribonuclease H"/>
    <property type="match status" value="1"/>
</dbReference>
<organism evidence="3">
    <name type="scientific">Tanacetum cinerariifolium</name>
    <name type="common">Dalmatian daisy</name>
    <name type="synonym">Chrysanthemum cinerariifolium</name>
    <dbReference type="NCBI Taxonomy" id="118510"/>
    <lineage>
        <taxon>Eukaryota</taxon>
        <taxon>Viridiplantae</taxon>
        <taxon>Streptophyta</taxon>
        <taxon>Embryophyta</taxon>
        <taxon>Tracheophyta</taxon>
        <taxon>Spermatophyta</taxon>
        <taxon>Magnoliopsida</taxon>
        <taxon>eudicotyledons</taxon>
        <taxon>Gunneridae</taxon>
        <taxon>Pentapetalae</taxon>
        <taxon>asterids</taxon>
        <taxon>campanulids</taxon>
        <taxon>Asterales</taxon>
        <taxon>Asteraceae</taxon>
        <taxon>Asteroideae</taxon>
        <taxon>Anthemideae</taxon>
        <taxon>Anthemidinae</taxon>
        <taxon>Tanacetum</taxon>
    </lineage>
</organism>
<feature type="region of interest" description="Disordered" evidence="1">
    <location>
        <begin position="478"/>
        <end position="503"/>
    </location>
</feature>
<evidence type="ECO:0000256" key="1">
    <source>
        <dbReference type="SAM" id="MobiDB-lite"/>
    </source>
</evidence>
<dbReference type="PROSITE" id="PS50994">
    <property type="entry name" value="INTEGRASE"/>
    <property type="match status" value="1"/>
</dbReference>
<dbReference type="PANTHER" id="PTHR37984:SF5">
    <property type="entry name" value="PROTEIN NYNRIN-LIKE"/>
    <property type="match status" value="1"/>
</dbReference>
<feature type="compositionally biased region" description="Basic and acidic residues" evidence="1">
    <location>
        <begin position="343"/>
        <end position="356"/>
    </location>
</feature>
<keyword evidence="3" id="KW-0548">Nucleotidyltransferase</keyword>
<keyword evidence="3" id="KW-0695">RNA-directed DNA polymerase</keyword>
<dbReference type="PANTHER" id="PTHR37984">
    <property type="entry name" value="PROTEIN CBG26694"/>
    <property type="match status" value="1"/>
</dbReference>
<comment type="caution">
    <text evidence="3">The sequence shown here is derived from an EMBL/GenBank/DDBJ whole genome shotgun (WGS) entry which is preliminary data.</text>
</comment>
<feature type="region of interest" description="Disordered" evidence="1">
    <location>
        <begin position="343"/>
        <end position="363"/>
    </location>
</feature>
<feature type="domain" description="Integrase catalytic" evidence="2">
    <location>
        <begin position="750"/>
        <end position="844"/>
    </location>
</feature>
<feature type="region of interest" description="Disordered" evidence="1">
    <location>
        <begin position="409"/>
        <end position="432"/>
    </location>
</feature>
<dbReference type="SUPFAM" id="SSF56672">
    <property type="entry name" value="DNA/RNA polymerases"/>
    <property type="match status" value="1"/>
</dbReference>
<name>A0A6L2LLU2_TANCI</name>
<keyword evidence="3" id="KW-0808">Transferase</keyword>
<dbReference type="SUPFAM" id="SSF53098">
    <property type="entry name" value="Ribonuclease H-like"/>
    <property type="match status" value="1"/>
</dbReference>
<dbReference type="EMBL" id="BKCJ010004588">
    <property type="protein sequence ID" value="GEU61937.1"/>
    <property type="molecule type" value="Genomic_DNA"/>
</dbReference>
<evidence type="ECO:0000259" key="2">
    <source>
        <dbReference type="PROSITE" id="PS50994"/>
    </source>
</evidence>
<protein>
    <submittedName>
        <fullName evidence="3">Reverse transcriptase domain-containing protein</fullName>
    </submittedName>
</protein>
<feature type="compositionally biased region" description="Basic and acidic residues" evidence="1">
    <location>
        <begin position="410"/>
        <end position="430"/>
    </location>
</feature>
<dbReference type="GO" id="GO:0003964">
    <property type="term" value="F:RNA-directed DNA polymerase activity"/>
    <property type="evidence" value="ECO:0007669"/>
    <property type="project" value="UniProtKB-KW"/>
</dbReference>
<accession>A0A6L2LLU2</accession>
<dbReference type="InterPro" id="IPR043502">
    <property type="entry name" value="DNA/RNA_pol_sf"/>
</dbReference>
<feature type="compositionally biased region" description="Basic and acidic residues" evidence="1">
    <location>
        <begin position="478"/>
        <end position="499"/>
    </location>
</feature>
<dbReference type="InterPro" id="IPR036397">
    <property type="entry name" value="RNaseH_sf"/>
</dbReference>
<dbReference type="InterPro" id="IPR001584">
    <property type="entry name" value="Integrase_cat-core"/>
</dbReference>
<sequence>MGKVPIWQALSSSERPKLDTCLTCCPKHPGSAEPTGPHLSAACQVSGQRLVTSSRNISSSVAEGINEVPGSRMTGPTLDPVTPVNRVARNNDNPDDSLSLQDQILDQMSSLKALIKQHNDRAETLVEPIRLTFSDEGVVKARTDGKGVEEKDEVDLQKPYKEVLKSSFTRRIIEFSTPSHRMPTNLKIYDGFTDSDDHVTHFMGAANQEEWQMPEKFVERFALRRKCCKDHTKVSKIIRRANETLPDFKERWTEEMSYIQDVSEVMQISTFMSNSKCPELARRLSDQVPKTVTEMMKKVDDFVKSEEAFKSTKLPRGEFSENGQGTSYRGSRPYHAAYEGRPHRTDNYSNFNHRDQYQPYVPPRVDNRRYDIRRQEVNHLSMDSLIKNPQEILAIELQLQLPPCPSMIETPKKENLDRGRSGRLSGEKGVRRSRCASPSHVRTLFRQFTTTYQGPSNSNPDRVGGFLWRTINSCRESGTRGDIQKKEENRAGGKERRGITEGAGGIRGREGACPSCFPGAEYHNRYTILQRVPLAADKSAKKQHGHICMSFRREEKVEEWVKDGIVRPYPLSEIDLKIEAVMGFPFKCFLDAYKGYLKIQIYEDDEEKAAFYTDQGTNCYTKMSFGLKNVVTTYQRDEEIDYRAANIDYSGSKGNIGVLVAGRKGKQTPILLHGYFEAHPIKVIIDQPIKQILNKPEVSEKLAKYVVELGAYSITYVPRTAIKGQRVDGKVPYQSKRARGFLQEVFNKKYSPEPKSEGGCVEKVSFGPLSEGPDKLKFIIVAIDYFTKWIKVKPLAKTTGKEVQKFVWENIVCRFGVPRVIVTDNGTQLVNDLFKSWCEKWKIKQMNTAVAHHKPTFSLTYGSEAVITAEIGMPTYRIIQFNEAQNEEDMRLNLDL</sequence>
<dbReference type="AlphaFoldDB" id="A0A6L2LLU2"/>
<evidence type="ECO:0000313" key="3">
    <source>
        <dbReference type="EMBL" id="GEU61937.1"/>
    </source>
</evidence>
<dbReference type="GO" id="GO:0015074">
    <property type="term" value="P:DNA integration"/>
    <property type="evidence" value="ECO:0007669"/>
    <property type="project" value="InterPro"/>
</dbReference>
<dbReference type="InterPro" id="IPR050951">
    <property type="entry name" value="Retrovirus_Pol_polyprotein"/>
</dbReference>
<dbReference type="Pfam" id="PF00665">
    <property type="entry name" value="rve"/>
    <property type="match status" value="1"/>
</dbReference>
<dbReference type="InterPro" id="IPR043128">
    <property type="entry name" value="Rev_trsase/Diguanyl_cyclase"/>
</dbReference>
<dbReference type="GO" id="GO:0003676">
    <property type="term" value="F:nucleic acid binding"/>
    <property type="evidence" value="ECO:0007669"/>
    <property type="project" value="InterPro"/>
</dbReference>
<reference evidence="3" key="1">
    <citation type="journal article" date="2019" name="Sci. Rep.">
        <title>Draft genome of Tanacetum cinerariifolium, the natural source of mosquito coil.</title>
        <authorList>
            <person name="Yamashiro T."/>
            <person name="Shiraishi A."/>
            <person name="Satake H."/>
            <person name="Nakayama K."/>
        </authorList>
    </citation>
    <scope>NUCLEOTIDE SEQUENCE</scope>
</reference>